<dbReference type="InterPro" id="IPR050256">
    <property type="entry name" value="Glycosyltransferase_2"/>
</dbReference>
<dbReference type="Proteomes" id="UP001226434">
    <property type="component" value="Unassembled WGS sequence"/>
</dbReference>
<evidence type="ECO:0000259" key="2">
    <source>
        <dbReference type="Pfam" id="PF00535"/>
    </source>
</evidence>
<keyword evidence="5" id="KW-1185">Reference proteome</keyword>
<dbReference type="InterPro" id="IPR001173">
    <property type="entry name" value="Glyco_trans_2-like"/>
</dbReference>
<proteinExistence type="predicted"/>
<dbReference type="CDD" id="cd04179">
    <property type="entry name" value="DPM_DPG-synthase_like"/>
    <property type="match status" value="1"/>
</dbReference>
<keyword evidence="1" id="KW-1133">Transmembrane helix</keyword>
<reference evidence="4 5" key="1">
    <citation type="submission" date="2023-05" db="EMBL/GenBank/DDBJ databases">
        <title>Genome sequence of Pinibacter sp. MAH-24.</title>
        <authorList>
            <person name="Huq M.A."/>
        </authorList>
    </citation>
    <scope>NUCLEOTIDE SEQUENCE [LARGE SCALE GENOMIC DNA]</scope>
    <source>
        <strain evidence="4 5">MAH-24</strain>
    </source>
</reference>
<comment type="caution">
    <text evidence="4">The sequence shown here is derived from an EMBL/GenBank/DDBJ whole genome shotgun (WGS) entry which is preliminary data.</text>
</comment>
<dbReference type="RefSeq" id="WP_282332606.1">
    <property type="nucleotide sequence ID" value="NZ_JASBRG010000001.1"/>
</dbReference>
<feature type="domain" description="Glycosyltransferase 2-like" evidence="2">
    <location>
        <begin position="34"/>
        <end position="150"/>
    </location>
</feature>
<feature type="transmembrane region" description="Helical" evidence="1">
    <location>
        <begin position="241"/>
        <end position="259"/>
    </location>
</feature>
<dbReference type="SUPFAM" id="SSF53448">
    <property type="entry name" value="Nucleotide-diphospho-sugar transferases"/>
    <property type="match status" value="1"/>
</dbReference>
<feature type="domain" description="DUF2062" evidence="3">
    <location>
        <begin position="293"/>
        <end position="407"/>
    </location>
</feature>
<feature type="transmembrane region" description="Helical" evidence="1">
    <location>
        <begin position="296"/>
        <end position="321"/>
    </location>
</feature>
<organism evidence="4 5">
    <name type="scientific">Pinibacter soli</name>
    <dbReference type="NCBI Taxonomy" id="3044211"/>
    <lineage>
        <taxon>Bacteria</taxon>
        <taxon>Pseudomonadati</taxon>
        <taxon>Bacteroidota</taxon>
        <taxon>Chitinophagia</taxon>
        <taxon>Chitinophagales</taxon>
        <taxon>Chitinophagaceae</taxon>
        <taxon>Pinibacter</taxon>
    </lineage>
</organism>
<evidence type="ECO:0000256" key="1">
    <source>
        <dbReference type="SAM" id="Phobius"/>
    </source>
</evidence>
<evidence type="ECO:0000313" key="4">
    <source>
        <dbReference type="EMBL" id="MDI3318474.1"/>
    </source>
</evidence>
<gene>
    <name evidence="4" type="ORF">QJ048_01755</name>
</gene>
<dbReference type="PANTHER" id="PTHR48090">
    <property type="entry name" value="UNDECAPRENYL-PHOSPHATE 4-DEOXY-4-FORMAMIDO-L-ARABINOSE TRANSFERASE-RELATED"/>
    <property type="match status" value="1"/>
</dbReference>
<evidence type="ECO:0000259" key="3">
    <source>
        <dbReference type="Pfam" id="PF09835"/>
    </source>
</evidence>
<protein>
    <submittedName>
        <fullName evidence="4">DUF2062 domain-containing protein</fullName>
    </submittedName>
</protein>
<dbReference type="InterPro" id="IPR018639">
    <property type="entry name" value="DUF2062"/>
</dbReference>
<name>A0ABT6R7C6_9BACT</name>
<dbReference type="InterPro" id="IPR029044">
    <property type="entry name" value="Nucleotide-diphossugar_trans"/>
</dbReference>
<dbReference type="PANTHER" id="PTHR48090:SF7">
    <property type="entry name" value="RFBJ PROTEIN"/>
    <property type="match status" value="1"/>
</dbReference>
<keyword evidence="1" id="KW-0812">Transmembrane</keyword>
<dbReference type="Gene3D" id="3.90.550.10">
    <property type="entry name" value="Spore Coat Polysaccharide Biosynthesis Protein SpsA, Chain A"/>
    <property type="match status" value="1"/>
</dbReference>
<feature type="transmembrane region" description="Helical" evidence="1">
    <location>
        <begin position="328"/>
        <end position="349"/>
    </location>
</feature>
<evidence type="ECO:0000313" key="5">
    <source>
        <dbReference type="Proteomes" id="UP001226434"/>
    </source>
</evidence>
<sequence length="416" mass="46827">MKRNEMESLLQHQNPNPITAKALFKKQADILGACVLIPTYNNAHTLEQVITDVLEYTDHVIVVDDGSTDDTKKILQSFSQLKVISYSPNKGKGWALRQGLKYAAESGYRYAITIDSDGQHFAKDLPVFLERTESEPDALLIGARNMDQASVPGKSSFGNRFSSFWFRVETGIKGPDTQSGYRLYPLKPLGKMHFFTRKYEFEIEVLVRAAWKGVKIDWVPVSVYYAPKEERVSHFRPFKDFFRISVLNTVLVLITFLYIKPRDFVKGIFDSQKRKQVWNDYFLVPGESDEVKAMSIAFGVFMGIVPIWGFQLAVAVFLAILFKLNKPLVIVAANISIPPMIPLIIFTSIKTGALWMGKNAIDISFTKSISLLTIQQSLKQYIVGSITLAVVAGVFFGVLSYALLKIKTLKAPKQNA</sequence>
<dbReference type="Pfam" id="PF09835">
    <property type="entry name" value="DUF2062"/>
    <property type="match status" value="1"/>
</dbReference>
<accession>A0ABT6R7C6</accession>
<dbReference type="Pfam" id="PF00535">
    <property type="entry name" value="Glycos_transf_2"/>
    <property type="match status" value="1"/>
</dbReference>
<dbReference type="EMBL" id="JASBRG010000001">
    <property type="protein sequence ID" value="MDI3318474.1"/>
    <property type="molecule type" value="Genomic_DNA"/>
</dbReference>
<feature type="transmembrane region" description="Helical" evidence="1">
    <location>
        <begin position="381"/>
        <end position="404"/>
    </location>
</feature>
<keyword evidence="1" id="KW-0472">Membrane</keyword>